<sequence>MLNTARPRPPAPPPLPPGALHGLYAWLDALPLSRRKRHLARDFSDGVMLAEVVKLFRPRIVDLHNYVPTCNTGQKRSNWTVLNRQGSKRGFPPCLPCWAHSSHPKAVSPLGLWSQGCTRCLCRKVFHKLGLSVSEEEIRKVVVNTPGAVEPILCAVRDKVEAGEDPPGTAGHKRSGPGRAASSREPVPLPVCDGETPAGLRTRIGSAPPGSLRAQRWSPLQEAGRSSGDAGGWGSPPLHGLGVSRPPPNPHPVWGPAPSRPPCPPLGRHPAGEARLAQGAPLPSPPQGALPTGHVKWPSFRFRGGFSERGSRSEVWRASPADQLRPAGPPALKAGADASHGLTGLRSPLARSGVETHWSQRAPEKMGHYACRGCPAGEPWHHLDPGLPQRLLEEKEQALAVLQETIKVLQMKVARLEHLVKLKDQQIGALMRQGDQPRGGGTPGPEGPPPLSTRLQPRAHMEIP</sequence>
<proteinExistence type="predicted"/>
<dbReference type="Gene3D" id="1.10.418.10">
    <property type="entry name" value="Calponin-like domain"/>
    <property type="match status" value="1"/>
</dbReference>
<feature type="compositionally biased region" description="Pro residues" evidence="2">
    <location>
        <begin position="245"/>
        <end position="267"/>
    </location>
</feature>
<feature type="region of interest" description="Disordered" evidence="2">
    <location>
        <begin position="432"/>
        <end position="464"/>
    </location>
</feature>
<dbReference type="PANTHER" id="PTHR12509:SF14">
    <property type="entry name" value="SPERM FLAGELLAR 1 LIKE"/>
    <property type="match status" value="1"/>
</dbReference>
<dbReference type="InterPro" id="IPR052111">
    <property type="entry name" value="Spermatogenesis_Ciliary_MAP"/>
</dbReference>
<reference evidence="5" key="2">
    <citation type="submission" date="2025-08" db="UniProtKB">
        <authorList>
            <consortium name="RefSeq"/>
        </authorList>
    </citation>
    <scope>IDENTIFICATION</scope>
    <source>
        <tissue evidence="5">Tongue muscle</tissue>
    </source>
</reference>
<keyword evidence="1" id="KW-0175">Coiled coil</keyword>
<evidence type="ECO:0000259" key="3">
    <source>
        <dbReference type="PROSITE" id="PS50021"/>
    </source>
</evidence>
<dbReference type="SUPFAM" id="SSF47576">
    <property type="entry name" value="Calponin-homology domain, CH-domain"/>
    <property type="match status" value="1"/>
</dbReference>
<dbReference type="Proteomes" id="UP001652640">
    <property type="component" value="Chromosome 7"/>
</dbReference>
<dbReference type="InterPro" id="IPR036872">
    <property type="entry name" value="CH_dom_sf"/>
</dbReference>
<feature type="region of interest" description="Disordered" evidence="2">
    <location>
        <begin position="308"/>
        <end position="330"/>
    </location>
</feature>
<organism evidence="4 5">
    <name type="scientific">Odocoileus virginianus</name>
    <name type="common">White-tailed deer</name>
    <dbReference type="NCBI Taxonomy" id="9874"/>
    <lineage>
        <taxon>Eukaryota</taxon>
        <taxon>Metazoa</taxon>
        <taxon>Chordata</taxon>
        <taxon>Craniata</taxon>
        <taxon>Vertebrata</taxon>
        <taxon>Euteleostomi</taxon>
        <taxon>Mammalia</taxon>
        <taxon>Eutheria</taxon>
        <taxon>Laurasiatheria</taxon>
        <taxon>Artiodactyla</taxon>
        <taxon>Ruminantia</taxon>
        <taxon>Pecora</taxon>
        <taxon>Cervidae</taxon>
        <taxon>Odocoileinae</taxon>
        <taxon>Odocoileus</taxon>
    </lineage>
</organism>
<dbReference type="InterPro" id="IPR001715">
    <property type="entry name" value="CH_dom"/>
</dbReference>
<name>A0ABM4IDN0_ODOVR</name>
<protein>
    <recommendedName>
        <fullName evidence="3">Calponin-homology (CH) domain-containing protein</fullName>
    </recommendedName>
</protein>
<dbReference type="InterPro" id="IPR010441">
    <property type="entry name" value="CH_2"/>
</dbReference>
<reference evidence="4" key="1">
    <citation type="journal article" date="2022" name="J. Hered.">
        <title>A De Novo Chromosome-Level Genome Assembly of the White-Tailed Deer, Odocoileus Virginianus.</title>
        <authorList>
            <person name="London E.W."/>
            <person name="Roca A.L."/>
            <person name="Novakofski J.E."/>
            <person name="Mateus-Pinilla N.E."/>
        </authorList>
    </citation>
    <scope>NUCLEOTIDE SEQUENCE [LARGE SCALE GENOMIC DNA]</scope>
</reference>
<keyword evidence="4" id="KW-1185">Reference proteome</keyword>
<dbReference type="PANTHER" id="PTHR12509">
    <property type="entry name" value="SPERMATOGENESIS-ASSOCIATED 4-RELATED"/>
    <property type="match status" value="1"/>
</dbReference>
<dbReference type="Pfam" id="PF06294">
    <property type="entry name" value="CH_2"/>
    <property type="match status" value="1"/>
</dbReference>
<feature type="coiled-coil region" evidence="1">
    <location>
        <begin position="392"/>
        <end position="419"/>
    </location>
</feature>
<evidence type="ECO:0000313" key="5">
    <source>
        <dbReference type="RefSeq" id="XP_070325924.1"/>
    </source>
</evidence>
<evidence type="ECO:0000313" key="4">
    <source>
        <dbReference type="Proteomes" id="UP001652640"/>
    </source>
</evidence>
<evidence type="ECO:0000256" key="2">
    <source>
        <dbReference type="SAM" id="MobiDB-lite"/>
    </source>
</evidence>
<evidence type="ECO:0000256" key="1">
    <source>
        <dbReference type="SAM" id="Coils"/>
    </source>
</evidence>
<dbReference type="PROSITE" id="PS50021">
    <property type="entry name" value="CH"/>
    <property type="match status" value="1"/>
</dbReference>
<feature type="region of interest" description="Disordered" evidence="2">
    <location>
        <begin position="161"/>
        <end position="296"/>
    </location>
</feature>
<dbReference type="RefSeq" id="XP_070325924.1">
    <property type="nucleotide sequence ID" value="XM_070469823.1"/>
</dbReference>
<gene>
    <name evidence="5" type="primary">LOC110128939</name>
</gene>
<accession>A0ABM4IDN0</accession>
<dbReference type="GeneID" id="110128939"/>
<feature type="domain" description="Calponin-homology (CH)" evidence="3">
    <location>
        <begin position="17"/>
        <end position="121"/>
    </location>
</feature>